<keyword evidence="2" id="KW-0067">ATP-binding</keyword>
<keyword evidence="5" id="KW-0804">Transcription</keyword>
<dbReference type="InterPro" id="IPR058031">
    <property type="entry name" value="AAA_lid_NorR"/>
</dbReference>
<evidence type="ECO:0000313" key="8">
    <source>
        <dbReference type="Proteomes" id="UP000317238"/>
    </source>
</evidence>
<dbReference type="GO" id="GO:0006355">
    <property type="term" value="P:regulation of DNA-templated transcription"/>
    <property type="evidence" value="ECO:0007669"/>
    <property type="project" value="InterPro"/>
</dbReference>
<dbReference type="PRINTS" id="PR01590">
    <property type="entry name" value="HTHFIS"/>
</dbReference>
<protein>
    <submittedName>
        <fullName evidence="7">Transcriptional regulatory protein ZraR</fullName>
    </submittedName>
</protein>
<dbReference type="InterPro" id="IPR003593">
    <property type="entry name" value="AAA+_ATPase"/>
</dbReference>
<dbReference type="InterPro" id="IPR009057">
    <property type="entry name" value="Homeodomain-like_sf"/>
</dbReference>
<dbReference type="InterPro" id="IPR003018">
    <property type="entry name" value="GAF"/>
</dbReference>
<dbReference type="Pfam" id="PF25601">
    <property type="entry name" value="AAA_lid_14"/>
    <property type="match status" value="1"/>
</dbReference>
<evidence type="ECO:0000259" key="6">
    <source>
        <dbReference type="PROSITE" id="PS50045"/>
    </source>
</evidence>
<dbReference type="InterPro" id="IPR025943">
    <property type="entry name" value="Sigma_54_int_dom_ATP-bd_2"/>
</dbReference>
<evidence type="ECO:0000256" key="4">
    <source>
        <dbReference type="ARBA" id="ARBA00023125"/>
    </source>
</evidence>
<dbReference type="EMBL" id="SJPL01000001">
    <property type="protein sequence ID" value="TWT71917.1"/>
    <property type="molecule type" value="Genomic_DNA"/>
</dbReference>
<evidence type="ECO:0000256" key="3">
    <source>
        <dbReference type="ARBA" id="ARBA00023015"/>
    </source>
</evidence>
<evidence type="ECO:0000256" key="5">
    <source>
        <dbReference type="ARBA" id="ARBA00023163"/>
    </source>
</evidence>
<reference evidence="7 8" key="1">
    <citation type="submission" date="2019-02" db="EMBL/GenBank/DDBJ databases">
        <title>Deep-cultivation of Planctomycetes and their phenomic and genomic characterization uncovers novel biology.</title>
        <authorList>
            <person name="Wiegand S."/>
            <person name="Jogler M."/>
            <person name="Boedeker C."/>
            <person name="Pinto D."/>
            <person name="Vollmers J."/>
            <person name="Rivas-Marin E."/>
            <person name="Kohn T."/>
            <person name="Peeters S.H."/>
            <person name="Heuer A."/>
            <person name="Rast P."/>
            <person name="Oberbeckmann S."/>
            <person name="Bunk B."/>
            <person name="Jeske O."/>
            <person name="Meyerdierks A."/>
            <person name="Storesund J.E."/>
            <person name="Kallscheuer N."/>
            <person name="Luecker S."/>
            <person name="Lage O.M."/>
            <person name="Pohl T."/>
            <person name="Merkel B.J."/>
            <person name="Hornburger P."/>
            <person name="Mueller R.-W."/>
            <person name="Bruemmer F."/>
            <person name="Labrenz M."/>
            <person name="Spormann A.M."/>
            <person name="Op Den Camp H."/>
            <person name="Overmann J."/>
            <person name="Amann R."/>
            <person name="Jetten M.S.M."/>
            <person name="Mascher T."/>
            <person name="Medema M.H."/>
            <person name="Devos D.P."/>
            <person name="Kaster A.-K."/>
            <person name="Ovreas L."/>
            <person name="Rohde M."/>
            <person name="Galperin M.Y."/>
            <person name="Jogler C."/>
        </authorList>
    </citation>
    <scope>NUCLEOTIDE SEQUENCE [LARGE SCALE GENOMIC DNA]</scope>
    <source>
        <strain evidence="7 8">Pan14r</strain>
    </source>
</reference>
<dbReference type="PANTHER" id="PTHR32071">
    <property type="entry name" value="TRANSCRIPTIONAL REGULATORY PROTEIN"/>
    <property type="match status" value="1"/>
</dbReference>
<dbReference type="SMART" id="SM00382">
    <property type="entry name" value="AAA"/>
    <property type="match status" value="1"/>
</dbReference>
<name>A0A5C5Y8C2_9PLAN</name>
<organism evidence="7 8">
    <name type="scientific">Crateriforma conspicua</name>
    <dbReference type="NCBI Taxonomy" id="2527996"/>
    <lineage>
        <taxon>Bacteria</taxon>
        <taxon>Pseudomonadati</taxon>
        <taxon>Planctomycetota</taxon>
        <taxon>Planctomycetia</taxon>
        <taxon>Planctomycetales</taxon>
        <taxon>Planctomycetaceae</taxon>
        <taxon>Crateriforma</taxon>
    </lineage>
</organism>
<gene>
    <name evidence="7" type="primary">zraR_9</name>
    <name evidence="7" type="ORF">Pan14r_42340</name>
</gene>
<dbReference type="AlphaFoldDB" id="A0A5C5Y8C2"/>
<evidence type="ECO:0000313" key="7">
    <source>
        <dbReference type="EMBL" id="TWT71917.1"/>
    </source>
</evidence>
<dbReference type="PROSITE" id="PS00676">
    <property type="entry name" value="SIGMA54_INTERACT_2"/>
    <property type="match status" value="1"/>
</dbReference>
<dbReference type="PROSITE" id="PS50045">
    <property type="entry name" value="SIGMA54_INTERACT_4"/>
    <property type="match status" value="1"/>
</dbReference>
<dbReference type="CDD" id="cd00009">
    <property type="entry name" value="AAA"/>
    <property type="match status" value="1"/>
</dbReference>
<dbReference type="SUPFAM" id="SSF46689">
    <property type="entry name" value="Homeodomain-like"/>
    <property type="match status" value="1"/>
</dbReference>
<accession>A0A5C5Y8C2</accession>
<dbReference type="SMART" id="SM00065">
    <property type="entry name" value="GAF"/>
    <property type="match status" value="1"/>
</dbReference>
<dbReference type="GO" id="GO:0005524">
    <property type="term" value="F:ATP binding"/>
    <property type="evidence" value="ECO:0007669"/>
    <property type="project" value="UniProtKB-KW"/>
</dbReference>
<dbReference type="InterPro" id="IPR002197">
    <property type="entry name" value="HTH_Fis"/>
</dbReference>
<dbReference type="Pfam" id="PF01590">
    <property type="entry name" value="GAF"/>
    <property type="match status" value="1"/>
</dbReference>
<dbReference type="SUPFAM" id="SSF52540">
    <property type="entry name" value="P-loop containing nucleoside triphosphate hydrolases"/>
    <property type="match status" value="1"/>
</dbReference>
<dbReference type="Gene3D" id="3.40.50.300">
    <property type="entry name" value="P-loop containing nucleotide triphosphate hydrolases"/>
    <property type="match status" value="1"/>
</dbReference>
<comment type="caution">
    <text evidence="7">The sequence shown here is derived from an EMBL/GenBank/DDBJ whole genome shotgun (WGS) entry which is preliminary data.</text>
</comment>
<evidence type="ECO:0000256" key="1">
    <source>
        <dbReference type="ARBA" id="ARBA00022741"/>
    </source>
</evidence>
<dbReference type="GO" id="GO:0043565">
    <property type="term" value="F:sequence-specific DNA binding"/>
    <property type="evidence" value="ECO:0007669"/>
    <property type="project" value="InterPro"/>
</dbReference>
<dbReference type="Proteomes" id="UP000317238">
    <property type="component" value="Unassembled WGS sequence"/>
</dbReference>
<dbReference type="PROSITE" id="PS00688">
    <property type="entry name" value="SIGMA54_INTERACT_3"/>
    <property type="match status" value="1"/>
</dbReference>
<dbReference type="PANTHER" id="PTHR32071:SF57">
    <property type="entry name" value="C4-DICARBOXYLATE TRANSPORT TRANSCRIPTIONAL REGULATORY PROTEIN DCTD"/>
    <property type="match status" value="1"/>
</dbReference>
<feature type="domain" description="Sigma-54 factor interaction" evidence="6">
    <location>
        <begin position="336"/>
        <end position="565"/>
    </location>
</feature>
<dbReference type="InterPro" id="IPR025944">
    <property type="entry name" value="Sigma_54_int_dom_CS"/>
</dbReference>
<dbReference type="InterPro" id="IPR002078">
    <property type="entry name" value="Sigma_54_int"/>
</dbReference>
<dbReference type="Gene3D" id="1.10.10.60">
    <property type="entry name" value="Homeodomain-like"/>
    <property type="match status" value="1"/>
</dbReference>
<dbReference type="FunFam" id="3.40.50.300:FF:000006">
    <property type="entry name" value="DNA-binding transcriptional regulator NtrC"/>
    <property type="match status" value="1"/>
</dbReference>
<proteinExistence type="predicted"/>
<dbReference type="Pfam" id="PF02954">
    <property type="entry name" value="HTH_8"/>
    <property type="match status" value="1"/>
</dbReference>
<dbReference type="InterPro" id="IPR029016">
    <property type="entry name" value="GAF-like_dom_sf"/>
</dbReference>
<keyword evidence="3" id="KW-0805">Transcription regulation</keyword>
<dbReference type="Pfam" id="PF00158">
    <property type="entry name" value="Sigma54_activat"/>
    <property type="match status" value="1"/>
</dbReference>
<dbReference type="SUPFAM" id="SSF55781">
    <property type="entry name" value="GAF domain-like"/>
    <property type="match status" value="1"/>
</dbReference>
<sequence>MSLVNAEGAADLLGALLDIPDTQDARSRYLSNVLTGFRDFFAVQSVTFVLGRDGRWEVDATAGTTGESGDSMRSLANTLPLTQISEAVDTGRISVDDDVCVVPLSEGPDSARQSAALVIHGAIDRARQDMIGDAAAWMNRMLVHVEASQNHRRRIEQQNLVLEASARWQQSESDEALLKAIADTACQLLHCERASIFLWDRRRGVLVGRPALGINGQTLEVPDNAGIVGEVLRTRKPCFWTDKSDKENRVNRNIDASLNFQTRSLLAVPMVGERDQVLGVFEVINHQHDSFADADAALLTDLAVHAAVAITSLRVKTKLAKSRDRLLKDAASSSVMIGQHATIRAVRENASKVAQSDLAVLIRGDNGTGKEVVARNIHFQSERREGPFIAVNCAALVESLLESELFGHEEGAFTDARRTRVGQFEAASGGTLFLDEIGDMSLAGQAKLLRVLEEKVIVRVGGTQTIPVDVRVIAATNQPLEDLIRNQRFREDLFFRLNVVPMNLPRLVDRGEDVLILAEHFLKQFRYEAGRVDLKLADDAKVGMLRYSWPGNVRELRNAMERACYLSTGDEISLPDLGLRGGQINSRGGSSMNRLLDAGNGELDRLTEATREFQIRHINGVIESVGGNMTAAAEKLGLHRSNLYRKMRQLGMSTSGG</sequence>
<dbReference type="Gene3D" id="3.30.450.40">
    <property type="match status" value="1"/>
</dbReference>
<keyword evidence="4" id="KW-0238">DNA-binding</keyword>
<dbReference type="Gene3D" id="1.10.8.60">
    <property type="match status" value="1"/>
</dbReference>
<keyword evidence="1" id="KW-0547">Nucleotide-binding</keyword>
<keyword evidence="8" id="KW-1185">Reference proteome</keyword>
<dbReference type="InterPro" id="IPR027417">
    <property type="entry name" value="P-loop_NTPase"/>
</dbReference>
<evidence type="ECO:0000256" key="2">
    <source>
        <dbReference type="ARBA" id="ARBA00022840"/>
    </source>
</evidence>